<dbReference type="Proteomes" id="UP000184292">
    <property type="component" value="Unassembled WGS sequence"/>
</dbReference>
<dbReference type="PANTHER" id="PTHR10434:SF40">
    <property type="entry name" value="1-ACYL-SN-GLYCEROL-3-PHOSPHATE ACYLTRANSFERASE"/>
    <property type="match status" value="1"/>
</dbReference>
<evidence type="ECO:0000313" key="6">
    <source>
        <dbReference type="EMBL" id="SHI83080.1"/>
    </source>
</evidence>
<dbReference type="RefSeq" id="WP_073329177.1">
    <property type="nucleotide sequence ID" value="NZ_FQYO01000003.1"/>
</dbReference>
<sequence>MSRGAGGGLGYTVQWARSLVFSILLYAGMAVYGLVYLPWALASREGAVAACQGWCRYARWLARWCVGLRTEVRGTPPAGEVLIAAKHQSFLDIIMIYGSVPRGRFIMKKELTHAPILGWFARRIGCVPVDRGRRAQAVKRMVADVAAGRSDPGQLIIYPQGTRVAPGVPAPYKIGSGALYEAFGQPCVPVACNVGIFWPRRGVHRRPGTAVVEFLPEIPAGLPVMEFMARLEGEIETRSDALLAETGFPVRVAG</sequence>
<dbReference type="EMBL" id="FQYO01000003">
    <property type="protein sequence ID" value="SHI83080.1"/>
    <property type="molecule type" value="Genomic_DNA"/>
</dbReference>
<feature type="transmembrane region" description="Helical" evidence="4">
    <location>
        <begin position="15"/>
        <end position="37"/>
    </location>
</feature>
<dbReference type="Pfam" id="PF01553">
    <property type="entry name" value="Acyltransferase"/>
    <property type="match status" value="1"/>
</dbReference>
<protein>
    <submittedName>
        <fullName evidence="6">1-acyl-sn-glycerol-3-phosphate acyltransferase</fullName>
    </submittedName>
</protein>
<dbReference type="SMART" id="SM00563">
    <property type="entry name" value="PlsC"/>
    <property type="match status" value="1"/>
</dbReference>
<evidence type="ECO:0000256" key="3">
    <source>
        <dbReference type="ARBA" id="ARBA00023315"/>
    </source>
</evidence>
<comment type="pathway">
    <text evidence="1">Lipid metabolism.</text>
</comment>
<dbReference type="PANTHER" id="PTHR10434">
    <property type="entry name" value="1-ACYL-SN-GLYCEROL-3-PHOSPHATE ACYLTRANSFERASE"/>
    <property type="match status" value="1"/>
</dbReference>
<keyword evidence="7" id="KW-1185">Reference proteome</keyword>
<keyword evidence="4" id="KW-0472">Membrane</keyword>
<proteinExistence type="predicted"/>
<dbReference type="AlphaFoldDB" id="A0A1M6ECP3"/>
<dbReference type="SUPFAM" id="SSF69593">
    <property type="entry name" value="Glycerol-3-phosphate (1)-acyltransferase"/>
    <property type="match status" value="1"/>
</dbReference>
<evidence type="ECO:0000256" key="1">
    <source>
        <dbReference type="ARBA" id="ARBA00005189"/>
    </source>
</evidence>
<keyword evidence="3 6" id="KW-0012">Acyltransferase</keyword>
<reference evidence="6 7" key="1">
    <citation type="submission" date="2016-11" db="EMBL/GenBank/DDBJ databases">
        <authorList>
            <person name="Jaros S."/>
            <person name="Januszkiewicz K."/>
            <person name="Wedrychowicz H."/>
        </authorList>
    </citation>
    <scope>NUCLEOTIDE SEQUENCE [LARGE SCALE GENOMIC DNA]</scope>
    <source>
        <strain evidence="6 7">DSM 100565</strain>
    </source>
</reference>
<evidence type="ECO:0000313" key="7">
    <source>
        <dbReference type="Proteomes" id="UP000184292"/>
    </source>
</evidence>
<keyword evidence="4" id="KW-0812">Transmembrane</keyword>
<dbReference type="GO" id="GO:0006654">
    <property type="term" value="P:phosphatidic acid biosynthetic process"/>
    <property type="evidence" value="ECO:0007669"/>
    <property type="project" value="TreeGrafter"/>
</dbReference>
<dbReference type="GO" id="GO:0003841">
    <property type="term" value="F:1-acylglycerol-3-phosphate O-acyltransferase activity"/>
    <property type="evidence" value="ECO:0007669"/>
    <property type="project" value="TreeGrafter"/>
</dbReference>
<evidence type="ECO:0000259" key="5">
    <source>
        <dbReference type="SMART" id="SM00563"/>
    </source>
</evidence>
<dbReference type="OrthoDB" id="5290997at2"/>
<dbReference type="InterPro" id="IPR002123">
    <property type="entry name" value="Plipid/glycerol_acylTrfase"/>
</dbReference>
<dbReference type="CDD" id="cd07989">
    <property type="entry name" value="LPLAT_AGPAT-like"/>
    <property type="match status" value="1"/>
</dbReference>
<keyword evidence="2 6" id="KW-0808">Transferase</keyword>
<accession>A0A1M6ECP3</accession>
<name>A0A1M6ECP3_9RHOB</name>
<evidence type="ECO:0000256" key="2">
    <source>
        <dbReference type="ARBA" id="ARBA00022679"/>
    </source>
</evidence>
<dbReference type="STRING" id="1447782.SAMN05444417_1929"/>
<gene>
    <name evidence="6" type="ORF">SAMN05444417_1929</name>
</gene>
<keyword evidence="4" id="KW-1133">Transmembrane helix</keyword>
<evidence type="ECO:0000256" key="4">
    <source>
        <dbReference type="SAM" id="Phobius"/>
    </source>
</evidence>
<feature type="domain" description="Phospholipid/glycerol acyltransferase" evidence="5">
    <location>
        <begin position="81"/>
        <end position="195"/>
    </location>
</feature>
<organism evidence="6 7">
    <name type="scientific">Wenxinia saemankumensis</name>
    <dbReference type="NCBI Taxonomy" id="1447782"/>
    <lineage>
        <taxon>Bacteria</taxon>
        <taxon>Pseudomonadati</taxon>
        <taxon>Pseudomonadota</taxon>
        <taxon>Alphaproteobacteria</taxon>
        <taxon>Rhodobacterales</taxon>
        <taxon>Roseobacteraceae</taxon>
        <taxon>Wenxinia</taxon>
    </lineage>
</organism>